<protein>
    <recommendedName>
        <fullName evidence="4">HMG box domain-containing protein</fullName>
    </recommendedName>
</protein>
<proteinExistence type="predicted"/>
<dbReference type="Gene3D" id="1.10.30.10">
    <property type="entry name" value="High mobility group box domain"/>
    <property type="match status" value="1"/>
</dbReference>
<dbReference type="Proteomes" id="UP000631114">
    <property type="component" value="Unassembled WGS sequence"/>
</dbReference>
<accession>A0A835M1Q3</accession>
<sequence length="123" mass="14084">MTDGCYESTFAMIQNLMECTMKLALFTETSTIKFWYRKNVKVIREAYGLGSDSEKPDGKAAKDSNTTREPASGVKWKSMSDAEKAVYVAKADKKKIEYNNSNTCRLTTRNWLKKTMLKMKRTV</sequence>
<evidence type="ECO:0000313" key="3">
    <source>
        <dbReference type="Proteomes" id="UP000631114"/>
    </source>
</evidence>
<dbReference type="EMBL" id="JADFTS010000005">
    <property type="protein sequence ID" value="KAF9607511.1"/>
    <property type="molecule type" value="Genomic_DNA"/>
</dbReference>
<name>A0A835M1Q3_9MAGN</name>
<evidence type="ECO:0000256" key="1">
    <source>
        <dbReference type="SAM" id="MobiDB-lite"/>
    </source>
</evidence>
<evidence type="ECO:0008006" key="4">
    <source>
        <dbReference type="Google" id="ProtNLM"/>
    </source>
</evidence>
<reference evidence="2 3" key="1">
    <citation type="submission" date="2020-10" db="EMBL/GenBank/DDBJ databases">
        <title>The Coptis chinensis genome and diversification of protoberbering-type alkaloids.</title>
        <authorList>
            <person name="Wang B."/>
            <person name="Shu S."/>
            <person name="Song C."/>
            <person name="Liu Y."/>
        </authorList>
    </citation>
    <scope>NUCLEOTIDE SEQUENCE [LARGE SCALE GENOMIC DNA]</scope>
    <source>
        <strain evidence="2">HL-2020</strain>
        <tissue evidence="2">Leaf</tissue>
    </source>
</reference>
<dbReference type="InterPro" id="IPR036910">
    <property type="entry name" value="HMG_box_dom_sf"/>
</dbReference>
<evidence type="ECO:0000313" key="2">
    <source>
        <dbReference type="EMBL" id="KAF9607511.1"/>
    </source>
</evidence>
<feature type="compositionally biased region" description="Basic and acidic residues" evidence="1">
    <location>
        <begin position="52"/>
        <end position="66"/>
    </location>
</feature>
<dbReference type="AlphaFoldDB" id="A0A835M1Q3"/>
<keyword evidence="3" id="KW-1185">Reference proteome</keyword>
<comment type="caution">
    <text evidence="2">The sequence shown here is derived from an EMBL/GenBank/DDBJ whole genome shotgun (WGS) entry which is preliminary data.</text>
</comment>
<dbReference type="SUPFAM" id="SSF47095">
    <property type="entry name" value="HMG-box"/>
    <property type="match status" value="1"/>
</dbReference>
<feature type="region of interest" description="Disordered" evidence="1">
    <location>
        <begin position="49"/>
        <end position="76"/>
    </location>
</feature>
<gene>
    <name evidence="2" type="ORF">IFM89_036873</name>
</gene>
<organism evidence="2 3">
    <name type="scientific">Coptis chinensis</name>
    <dbReference type="NCBI Taxonomy" id="261450"/>
    <lineage>
        <taxon>Eukaryota</taxon>
        <taxon>Viridiplantae</taxon>
        <taxon>Streptophyta</taxon>
        <taxon>Embryophyta</taxon>
        <taxon>Tracheophyta</taxon>
        <taxon>Spermatophyta</taxon>
        <taxon>Magnoliopsida</taxon>
        <taxon>Ranunculales</taxon>
        <taxon>Ranunculaceae</taxon>
        <taxon>Coptidoideae</taxon>
        <taxon>Coptis</taxon>
    </lineage>
</organism>